<reference evidence="2 3" key="1">
    <citation type="journal article" name="Sci. Rep.">
        <title>Genome-scale phylogenetic analyses confirm Olpidium as the closest living zoosporic fungus to the non-flagellated, terrestrial fungi.</title>
        <authorList>
            <person name="Chang Y."/>
            <person name="Rochon D."/>
            <person name="Sekimoto S."/>
            <person name="Wang Y."/>
            <person name="Chovatia M."/>
            <person name="Sandor L."/>
            <person name="Salamov A."/>
            <person name="Grigoriev I.V."/>
            <person name="Stajich J.E."/>
            <person name="Spatafora J.W."/>
        </authorList>
    </citation>
    <scope>NUCLEOTIDE SEQUENCE [LARGE SCALE GENOMIC DNA]</scope>
    <source>
        <strain evidence="2">S191</strain>
    </source>
</reference>
<evidence type="ECO:0000256" key="1">
    <source>
        <dbReference type="SAM" id="MobiDB-lite"/>
    </source>
</evidence>
<feature type="region of interest" description="Disordered" evidence="1">
    <location>
        <begin position="89"/>
        <end position="110"/>
    </location>
</feature>
<comment type="caution">
    <text evidence="2">The sequence shown here is derived from an EMBL/GenBank/DDBJ whole genome shotgun (WGS) entry which is preliminary data.</text>
</comment>
<name>A0A8H8DFD2_9FUNG</name>
<gene>
    <name evidence="2" type="ORF">BJ554DRAFT_3685</name>
</gene>
<keyword evidence="3" id="KW-1185">Reference proteome</keyword>
<sequence>MAETVTRFLGADVAAISLRMKEIIAMTSESSRGEARRGEARRGEARRGESGGQPAFFIRPPEFCERDGARGASRARKNVVSQQFSHARASCVARHSQQQPARGPRAPRDMGAVVGGTYRLAAARRGPAACSSGRFAKLFGTASGTMASSSSKTAAMCVIGDEVTKTGGKLADEHPAALTVALLSRVPSDTLRQDPGHEHQHAGQAVVFAGGTDSSLRAERARKAYLNRRHPISVFSVRYLSATYDLVFTSGGIGEEGVG</sequence>
<evidence type="ECO:0000313" key="3">
    <source>
        <dbReference type="Proteomes" id="UP000673691"/>
    </source>
</evidence>
<dbReference type="EMBL" id="JAEFCI010011562">
    <property type="protein sequence ID" value="KAG5456549.1"/>
    <property type="molecule type" value="Genomic_DNA"/>
</dbReference>
<dbReference type="AlphaFoldDB" id="A0A8H8DFD2"/>
<dbReference type="Proteomes" id="UP000673691">
    <property type="component" value="Unassembled WGS sequence"/>
</dbReference>
<accession>A0A8H8DFD2</accession>
<proteinExistence type="predicted"/>
<organism evidence="2 3">
    <name type="scientific">Olpidium bornovanus</name>
    <dbReference type="NCBI Taxonomy" id="278681"/>
    <lineage>
        <taxon>Eukaryota</taxon>
        <taxon>Fungi</taxon>
        <taxon>Fungi incertae sedis</taxon>
        <taxon>Olpidiomycota</taxon>
        <taxon>Olpidiomycotina</taxon>
        <taxon>Olpidiomycetes</taxon>
        <taxon>Olpidiales</taxon>
        <taxon>Olpidiaceae</taxon>
        <taxon>Olpidium</taxon>
    </lineage>
</organism>
<feature type="compositionally biased region" description="Basic and acidic residues" evidence="1">
    <location>
        <begin position="31"/>
        <end position="49"/>
    </location>
</feature>
<evidence type="ECO:0000313" key="2">
    <source>
        <dbReference type="EMBL" id="KAG5456549.1"/>
    </source>
</evidence>
<protein>
    <submittedName>
        <fullName evidence="2">Uncharacterized protein</fullName>
    </submittedName>
</protein>
<feature type="region of interest" description="Disordered" evidence="1">
    <location>
        <begin position="28"/>
        <end position="60"/>
    </location>
</feature>